<protein>
    <submittedName>
        <fullName evidence="1">Uncharacterized protein</fullName>
    </submittedName>
</protein>
<evidence type="ECO:0000313" key="2">
    <source>
        <dbReference type="Proteomes" id="UP000735302"/>
    </source>
</evidence>
<dbReference type="Proteomes" id="UP000735302">
    <property type="component" value="Unassembled WGS sequence"/>
</dbReference>
<name>A0AAV4CWI0_9GAST</name>
<proteinExistence type="predicted"/>
<sequence>MSAIPYESLNKVPAVVQQASSVGQDILVIFAKLGQGLGVFYWPDDKVVHLVSRRSILDNNLAMQPRAAGGRLWFVENALTKNSKRFDSRYYGNGSQFLLLLLTEASLKWVLINSNVKKDAKI</sequence>
<keyword evidence="2" id="KW-1185">Reference proteome</keyword>
<organism evidence="1 2">
    <name type="scientific">Plakobranchus ocellatus</name>
    <dbReference type="NCBI Taxonomy" id="259542"/>
    <lineage>
        <taxon>Eukaryota</taxon>
        <taxon>Metazoa</taxon>
        <taxon>Spiralia</taxon>
        <taxon>Lophotrochozoa</taxon>
        <taxon>Mollusca</taxon>
        <taxon>Gastropoda</taxon>
        <taxon>Heterobranchia</taxon>
        <taxon>Euthyneura</taxon>
        <taxon>Panpulmonata</taxon>
        <taxon>Sacoglossa</taxon>
        <taxon>Placobranchoidea</taxon>
        <taxon>Plakobranchidae</taxon>
        <taxon>Plakobranchus</taxon>
    </lineage>
</organism>
<dbReference type="EMBL" id="BLXT01007044">
    <property type="protein sequence ID" value="GFO36210.1"/>
    <property type="molecule type" value="Genomic_DNA"/>
</dbReference>
<dbReference type="AlphaFoldDB" id="A0AAV4CWI0"/>
<accession>A0AAV4CWI0</accession>
<reference evidence="1 2" key="1">
    <citation type="journal article" date="2021" name="Elife">
        <title>Chloroplast acquisition without the gene transfer in kleptoplastic sea slugs, Plakobranchus ocellatus.</title>
        <authorList>
            <person name="Maeda T."/>
            <person name="Takahashi S."/>
            <person name="Yoshida T."/>
            <person name="Shimamura S."/>
            <person name="Takaki Y."/>
            <person name="Nagai Y."/>
            <person name="Toyoda A."/>
            <person name="Suzuki Y."/>
            <person name="Arimoto A."/>
            <person name="Ishii H."/>
            <person name="Satoh N."/>
            <person name="Nishiyama T."/>
            <person name="Hasebe M."/>
            <person name="Maruyama T."/>
            <person name="Minagawa J."/>
            <person name="Obokata J."/>
            <person name="Shigenobu S."/>
        </authorList>
    </citation>
    <scope>NUCLEOTIDE SEQUENCE [LARGE SCALE GENOMIC DNA]</scope>
</reference>
<evidence type="ECO:0000313" key="1">
    <source>
        <dbReference type="EMBL" id="GFO36210.1"/>
    </source>
</evidence>
<gene>
    <name evidence="1" type="ORF">PoB_006271500</name>
</gene>
<comment type="caution">
    <text evidence="1">The sequence shown here is derived from an EMBL/GenBank/DDBJ whole genome shotgun (WGS) entry which is preliminary data.</text>
</comment>